<comment type="caution">
    <text evidence="1">The sequence shown here is derived from an EMBL/GenBank/DDBJ whole genome shotgun (WGS) entry which is preliminary data.</text>
</comment>
<proteinExistence type="predicted"/>
<organism evidence="1 2">
    <name type="scientific">Meganyctiphanes norvegica</name>
    <name type="common">Northern krill</name>
    <name type="synonym">Thysanopoda norvegica</name>
    <dbReference type="NCBI Taxonomy" id="48144"/>
    <lineage>
        <taxon>Eukaryota</taxon>
        <taxon>Metazoa</taxon>
        <taxon>Ecdysozoa</taxon>
        <taxon>Arthropoda</taxon>
        <taxon>Crustacea</taxon>
        <taxon>Multicrustacea</taxon>
        <taxon>Malacostraca</taxon>
        <taxon>Eumalacostraca</taxon>
        <taxon>Eucarida</taxon>
        <taxon>Euphausiacea</taxon>
        <taxon>Euphausiidae</taxon>
        <taxon>Meganyctiphanes</taxon>
    </lineage>
</organism>
<reference evidence="1 2" key="1">
    <citation type="submission" date="2024-05" db="EMBL/GenBank/DDBJ databases">
        <authorList>
            <person name="Wallberg A."/>
        </authorList>
    </citation>
    <scope>NUCLEOTIDE SEQUENCE [LARGE SCALE GENOMIC DNA]</scope>
</reference>
<keyword evidence="2" id="KW-1185">Reference proteome</keyword>
<protein>
    <submittedName>
        <fullName evidence="1">Uncharacterized protein</fullName>
    </submittedName>
</protein>
<dbReference type="AlphaFoldDB" id="A0AAV2SRT2"/>
<dbReference type="EMBL" id="CAXKWB010115602">
    <property type="protein sequence ID" value="CAL4235794.1"/>
    <property type="molecule type" value="Genomic_DNA"/>
</dbReference>
<sequence>MAAANPVNTVNHVYPLNPVNTLNPVHPLYVNYDNQWKHKMFSNFNSIYHDKKPNIKVGHFTVCLYGDSFFSNDRLRTILNGITHNSNKDFDLYGIRPRVLNMQTHTMHSHPTRVFNFSRGGLTFKHLFNDDMVVLNWAHIRPELTIFHIGTCDLSNMTMEAYNSMYFKTHWFFSKIIELSRFFRDNAFQWVDNQQELDYIQNYKFIFTYLADWGTDYTPRAIGMNPIELRKARNANNHFARKHVKLLYQYNIILLCLNNDEMDDQAPARLGVHLAAQSLNGFIANLLRVISRKICARCAVRKWPKINTNDNFRQWLRFFVKGRACDQLMHDPEPEL</sequence>
<gene>
    <name evidence="1" type="ORF">MNOR_LOCUS40102</name>
</gene>
<evidence type="ECO:0000313" key="2">
    <source>
        <dbReference type="Proteomes" id="UP001497623"/>
    </source>
</evidence>
<evidence type="ECO:0000313" key="1">
    <source>
        <dbReference type="EMBL" id="CAL4235794.1"/>
    </source>
</evidence>
<name>A0AAV2SRT2_MEGNR</name>
<dbReference type="Proteomes" id="UP001497623">
    <property type="component" value="Unassembled WGS sequence"/>
</dbReference>
<accession>A0AAV2SRT2</accession>